<feature type="transmembrane region" description="Helical" evidence="1">
    <location>
        <begin position="33"/>
        <end position="56"/>
    </location>
</feature>
<dbReference type="AlphaFoldDB" id="A0AAN6NWW7"/>
<keyword evidence="3" id="KW-1185">Reference proteome</keyword>
<evidence type="ECO:0000313" key="3">
    <source>
        <dbReference type="Proteomes" id="UP001303222"/>
    </source>
</evidence>
<evidence type="ECO:0000256" key="1">
    <source>
        <dbReference type="SAM" id="Phobius"/>
    </source>
</evidence>
<protein>
    <submittedName>
        <fullName evidence="2">Uncharacterized protein</fullName>
    </submittedName>
</protein>
<keyword evidence="1" id="KW-0472">Membrane</keyword>
<comment type="caution">
    <text evidence="2">The sequence shown here is derived from an EMBL/GenBank/DDBJ whole genome shotgun (WGS) entry which is preliminary data.</text>
</comment>
<gene>
    <name evidence="2" type="ORF">QBC32DRAFT_115787</name>
</gene>
<feature type="transmembrane region" description="Helical" evidence="1">
    <location>
        <begin position="93"/>
        <end position="113"/>
    </location>
</feature>
<reference evidence="2" key="2">
    <citation type="submission" date="2023-06" db="EMBL/GenBank/DDBJ databases">
        <authorList>
            <consortium name="Lawrence Berkeley National Laboratory"/>
            <person name="Mondo S.J."/>
            <person name="Hensen N."/>
            <person name="Bonometti L."/>
            <person name="Westerberg I."/>
            <person name="Brannstrom I.O."/>
            <person name="Guillou S."/>
            <person name="Cros-Aarteil S."/>
            <person name="Calhoun S."/>
            <person name="Haridas S."/>
            <person name="Kuo A."/>
            <person name="Pangilinan J."/>
            <person name="Riley R."/>
            <person name="Labutti K."/>
            <person name="Andreopoulos B."/>
            <person name="Lipzen A."/>
            <person name="Chen C."/>
            <person name="Yanf M."/>
            <person name="Daum C."/>
            <person name="Ng V."/>
            <person name="Clum A."/>
            <person name="Steindorff A."/>
            <person name="Ohm R."/>
            <person name="Martin F."/>
            <person name="Silar P."/>
            <person name="Natvig D."/>
            <person name="Lalanne C."/>
            <person name="Gautier V."/>
            <person name="Ament-Velasquez S.L."/>
            <person name="Kruys A."/>
            <person name="Hutchinson M.I."/>
            <person name="Powell A.J."/>
            <person name="Barry K."/>
            <person name="Miller A.N."/>
            <person name="Grigoriev I.V."/>
            <person name="Debuchy R."/>
            <person name="Gladieux P."/>
            <person name="Thoren M.H."/>
            <person name="Johannesson H."/>
        </authorList>
    </citation>
    <scope>NUCLEOTIDE SEQUENCE</scope>
    <source>
        <strain evidence="2">CBS 626.80</strain>
    </source>
</reference>
<keyword evidence="1" id="KW-1133">Transmembrane helix</keyword>
<keyword evidence="1" id="KW-0812">Transmembrane</keyword>
<organism evidence="2 3">
    <name type="scientific">Pseudoneurospora amorphoporcata</name>
    <dbReference type="NCBI Taxonomy" id="241081"/>
    <lineage>
        <taxon>Eukaryota</taxon>
        <taxon>Fungi</taxon>
        <taxon>Dikarya</taxon>
        <taxon>Ascomycota</taxon>
        <taxon>Pezizomycotina</taxon>
        <taxon>Sordariomycetes</taxon>
        <taxon>Sordariomycetidae</taxon>
        <taxon>Sordariales</taxon>
        <taxon>Sordariaceae</taxon>
        <taxon>Pseudoneurospora</taxon>
    </lineage>
</organism>
<proteinExistence type="predicted"/>
<sequence length="164" mass="18871">MAVIGWFACFAFKKKIAAMHPQLGGASPRQKLSWLRLPLLSFTFFILFLSFPGFFLSLSTRHLKRLAFGRYPFRGVSGFPHGSTPPHIRFKTFHLLPLYLGFFFVLRMMFSALNVDGYNYGNDDKTTFSRHERFRSYGLMSKRTPTNSKKETVDATVRIICAPD</sequence>
<dbReference type="Proteomes" id="UP001303222">
    <property type="component" value="Unassembled WGS sequence"/>
</dbReference>
<name>A0AAN6NWW7_9PEZI</name>
<reference evidence="2" key="1">
    <citation type="journal article" date="2023" name="Mol. Phylogenet. Evol.">
        <title>Genome-scale phylogeny and comparative genomics of the fungal order Sordariales.</title>
        <authorList>
            <person name="Hensen N."/>
            <person name="Bonometti L."/>
            <person name="Westerberg I."/>
            <person name="Brannstrom I.O."/>
            <person name="Guillou S."/>
            <person name="Cros-Aarteil S."/>
            <person name="Calhoun S."/>
            <person name="Haridas S."/>
            <person name="Kuo A."/>
            <person name="Mondo S."/>
            <person name="Pangilinan J."/>
            <person name="Riley R."/>
            <person name="LaButti K."/>
            <person name="Andreopoulos B."/>
            <person name="Lipzen A."/>
            <person name="Chen C."/>
            <person name="Yan M."/>
            <person name="Daum C."/>
            <person name="Ng V."/>
            <person name="Clum A."/>
            <person name="Steindorff A."/>
            <person name="Ohm R.A."/>
            <person name="Martin F."/>
            <person name="Silar P."/>
            <person name="Natvig D.O."/>
            <person name="Lalanne C."/>
            <person name="Gautier V."/>
            <person name="Ament-Velasquez S.L."/>
            <person name="Kruys A."/>
            <person name="Hutchinson M.I."/>
            <person name="Powell A.J."/>
            <person name="Barry K."/>
            <person name="Miller A.N."/>
            <person name="Grigoriev I.V."/>
            <person name="Debuchy R."/>
            <person name="Gladieux P."/>
            <person name="Hiltunen Thoren M."/>
            <person name="Johannesson H."/>
        </authorList>
    </citation>
    <scope>NUCLEOTIDE SEQUENCE</scope>
    <source>
        <strain evidence="2">CBS 626.80</strain>
    </source>
</reference>
<dbReference type="EMBL" id="MU859103">
    <property type="protein sequence ID" value="KAK3953559.1"/>
    <property type="molecule type" value="Genomic_DNA"/>
</dbReference>
<evidence type="ECO:0000313" key="2">
    <source>
        <dbReference type="EMBL" id="KAK3953559.1"/>
    </source>
</evidence>
<accession>A0AAN6NWW7</accession>